<accession>A0A9W8IPQ8</accession>
<feature type="region of interest" description="Disordered" evidence="2">
    <location>
        <begin position="1"/>
        <end position="95"/>
    </location>
</feature>
<protein>
    <submittedName>
        <fullName evidence="3">Uncharacterized protein</fullName>
    </submittedName>
</protein>
<feature type="region of interest" description="Disordered" evidence="2">
    <location>
        <begin position="199"/>
        <end position="250"/>
    </location>
</feature>
<feature type="region of interest" description="Disordered" evidence="2">
    <location>
        <begin position="419"/>
        <end position="438"/>
    </location>
</feature>
<proteinExistence type="predicted"/>
<feature type="region of interest" description="Disordered" evidence="2">
    <location>
        <begin position="316"/>
        <end position="380"/>
    </location>
</feature>
<feature type="compositionally biased region" description="Pro residues" evidence="2">
    <location>
        <begin position="238"/>
        <end position="247"/>
    </location>
</feature>
<feature type="compositionally biased region" description="Polar residues" evidence="2">
    <location>
        <begin position="324"/>
        <end position="350"/>
    </location>
</feature>
<dbReference type="AlphaFoldDB" id="A0A9W8IPQ8"/>
<organism evidence="3 4">
    <name type="scientific">Coemansia aciculifera</name>
    <dbReference type="NCBI Taxonomy" id="417176"/>
    <lineage>
        <taxon>Eukaryota</taxon>
        <taxon>Fungi</taxon>
        <taxon>Fungi incertae sedis</taxon>
        <taxon>Zoopagomycota</taxon>
        <taxon>Kickxellomycotina</taxon>
        <taxon>Kickxellomycetes</taxon>
        <taxon>Kickxellales</taxon>
        <taxon>Kickxellaceae</taxon>
        <taxon>Coemansia</taxon>
    </lineage>
</organism>
<feature type="compositionally biased region" description="Basic and acidic residues" evidence="2">
    <location>
        <begin position="365"/>
        <end position="380"/>
    </location>
</feature>
<keyword evidence="1" id="KW-0175">Coiled coil</keyword>
<feature type="coiled-coil region" evidence="1">
    <location>
        <begin position="446"/>
        <end position="503"/>
    </location>
</feature>
<evidence type="ECO:0000313" key="4">
    <source>
        <dbReference type="Proteomes" id="UP001140074"/>
    </source>
</evidence>
<keyword evidence="4" id="KW-1185">Reference proteome</keyword>
<sequence>MQSAPNITAEPNNRTWSSAIPSPRPQSNRSPVPMSAFDGSRGSADLFRSTGSTQNKPPVHSYSMDLPRSTVLPLSHAHQSAVPETPVAKPDSTRGMPRLRRLMLLPQSNSSGNRRPNSRDYSMDLPASALERIVEDDEVPHPASAPALVRPRAESGAMPPSRLLQPLHMRVPLPPAMPTSFNSDSMLQVYKHLDRKRFSENSGETTTSIDTLADSPSVEHRPTTRALATRSSSVRTPVAPPLVPRPLPRLSFSTAQRPTAIYETESTMLPSPTRENPPKLVPMVHSQVSNADMLLDPTVYRNTFFNARPITEQNQIEATLLTRRPSTSHRLSTTSKSLYKSASDDTLNNGSSSKRESSSSSTKVRFSDHSDVIPDRTTEEKPLVAVLPPPPALSQKHQKPLFMSLPLLNTASDLSPASSWSRRRLRRPSEPMSSAIATSTTPVQEIDVLRRTIRSLQARNDLLSELVELDPLHTIPEDTRLHIRTLELENTWLRKELQRLQCNK</sequence>
<comment type="caution">
    <text evidence="3">The sequence shown here is derived from an EMBL/GenBank/DDBJ whole genome shotgun (WGS) entry which is preliminary data.</text>
</comment>
<reference evidence="3" key="1">
    <citation type="submission" date="2022-07" db="EMBL/GenBank/DDBJ databases">
        <title>Phylogenomic reconstructions and comparative analyses of Kickxellomycotina fungi.</title>
        <authorList>
            <person name="Reynolds N.K."/>
            <person name="Stajich J.E."/>
            <person name="Barry K."/>
            <person name="Grigoriev I.V."/>
            <person name="Crous P."/>
            <person name="Smith M.E."/>
        </authorList>
    </citation>
    <scope>NUCLEOTIDE SEQUENCE</scope>
    <source>
        <strain evidence="3">RSA 476</strain>
    </source>
</reference>
<evidence type="ECO:0000313" key="3">
    <source>
        <dbReference type="EMBL" id="KAJ2868170.1"/>
    </source>
</evidence>
<feature type="region of interest" description="Disordered" evidence="2">
    <location>
        <begin position="135"/>
        <end position="160"/>
    </location>
</feature>
<evidence type="ECO:0000256" key="2">
    <source>
        <dbReference type="SAM" id="MobiDB-lite"/>
    </source>
</evidence>
<dbReference type="Proteomes" id="UP001140074">
    <property type="component" value="Unassembled WGS sequence"/>
</dbReference>
<evidence type="ECO:0000256" key="1">
    <source>
        <dbReference type="SAM" id="Coils"/>
    </source>
</evidence>
<feature type="compositionally biased region" description="Polar residues" evidence="2">
    <location>
        <begin position="1"/>
        <end position="30"/>
    </location>
</feature>
<feature type="compositionally biased region" description="Polar residues" evidence="2">
    <location>
        <begin position="200"/>
        <end position="210"/>
    </location>
</feature>
<dbReference type="EMBL" id="JANBUY010000006">
    <property type="protein sequence ID" value="KAJ2868170.1"/>
    <property type="molecule type" value="Genomic_DNA"/>
</dbReference>
<name>A0A9W8IPQ8_9FUNG</name>
<gene>
    <name evidence="3" type="ORF">GGH94_000303</name>
</gene>